<dbReference type="AlphaFoldDB" id="A0A2X0QUR0"/>
<reference evidence="1" key="1">
    <citation type="submission" date="2018-05" db="EMBL/GenBank/DDBJ databases">
        <authorList>
            <person name="Lanie J.A."/>
            <person name="Ng W.-L."/>
            <person name="Kazmierczak K.M."/>
            <person name="Andrzejewski T.M."/>
            <person name="Davidsen T.M."/>
            <person name="Wayne K.J."/>
            <person name="Tettelin H."/>
            <person name="Glass J.I."/>
            <person name="Rusch D."/>
            <person name="Podicherti R."/>
            <person name="Tsui H.-C.T."/>
            <person name="Winkler M.E."/>
        </authorList>
    </citation>
    <scope>NUCLEOTIDE SEQUENCE</scope>
    <source>
        <strain evidence="1">KNB</strain>
    </source>
</reference>
<organism evidence="1">
    <name type="scientific">Candidatus Nitrotoga fabula</name>
    <dbReference type="NCBI Taxonomy" id="2182327"/>
    <lineage>
        <taxon>Bacteria</taxon>
        <taxon>Pseudomonadati</taxon>
        <taxon>Pseudomonadota</taxon>
        <taxon>Betaproteobacteria</taxon>
        <taxon>Nitrosomonadales</taxon>
        <taxon>Gallionellaceae</taxon>
        <taxon>Candidatus Nitrotoga</taxon>
    </lineage>
</organism>
<accession>A0A2X0QUR0</accession>
<dbReference type="InterPro" id="IPR038493">
    <property type="entry name" value="MqsR_sf"/>
</dbReference>
<gene>
    <name evidence="1" type="ORF">NITFAB_1110</name>
</gene>
<dbReference type="EMBL" id="LS423452">
    <property type="protein sequence ID" value="SPS05520.1"/>
    <property type="molecule type" value="Genomic_DNA"/>
</dbReference>
<proteinExistence type="predicted"/>
<name>A0A2X0QUR0_9PROT</name>
<evidence type="ECO:0000313" key="1">
    <source>
        <dbReference type="EMBL" id="SPS05520.1"/>
    </source>
</evidence>
<dbReference type="Gene3D" id="3.30.2310.40">
    <property type="match status" value="1"/>
</dbReference>
<sequence length="118" mass="13802">MVNDTKPKPYYELASIKTLVNLDQFFVVNRRANNNLQDLDWDLHKLKCFILALKEEHFVNTYPECEINNGHAIINCDGYKMQFDDANLKEDKREGLEFFIKLAISNYSKALIVSFHLS</sequence>
<protein>
    <submittedName>
        <fullName evidence="1">Uncharacterized protein</fullName>
    </submittedName>
</protein>